<evidence type="ECO:0000259" key="1">
    <source>
        <dbReference type="Pfam" id="PF18894"/>
    </source>
</evidence>
<evidence type="ECO:0000313" key="2">
    <source>
        <dbReference type="EMBL" id="KKS87100.1"/>
    </source>
</evidence>
<dbReference type="Pfam" id="PF18894">
    <property type="entry name" value="PhageMetallopep"/>
    <property type="match status" value="1"/>
</dbReference>
<sequence length="132" mass="15413">MKKRVGEMMWQPAPEIGAELTEIVGKLDFKHIDPKRLICFRSFGSSSRARARIWSLPRVWQLALKVPAHYVIEVLSEKYDKLPTEDKKRVLIHELMHIPKSFSGSLVPHRGRYHSISSRTVEQLFRLYMKGN</sequence>
<feature type="domain" description="Putative phage metallopeptidase" evidence="1">
    <location>
        <begin position="9"/>
        <end position="109"/>
    </location>
</feature>
<organism evidence="2 3">
    <name type="scientific">Candidatus Gottesmanbacteria bacterium GW2011_GWB1_43_11</name>
    <dbReference type="NCBI Taxonomy" id="1618446"/>
    <lineage>
        <taxon>Bacteria</taxon>
        <taxon>Candidatus Gottesmaniibacteriota</taxon>
    </lineage>
</organism>
<evidence type="ECO:0000313" key="3">
    <source>
        <dbReference type="Proteomes" id="UP000034050"/>
    </source>
</evidence>
<reference evidence="2 3" key="1">
    <citation type="journal article" date="2015" name="Nature">
        <title>rRNA introns, odd ribosomes, and small enigmatic genomes across a large radiation of phyla.</title>
        <authorList>
            <person name="Brown C.T."/>
            <person name="Hug L.A."/>
            <person name="Thomas B.C."/>
            <person name="Sharon I."/>
            <person name="Castelle C.J."/>
            <person name="Singh A."/>
            <person name="Wilkins M.J."/>
            <person name="Williams K.H."/>
            <person name="Banfield J.F."/>
        </authorList>
    </citation>
    <scope>NUCLEOTIDE SEQUENCE [LARGE SCALE GENOMIC DNA]</scope>
</reference>
<gene>
    <name evidence="2" type="ORF">UV61_C0004G0026</name>
</gene>
<comment type="caution">
    <text evidence="2">The sequence shown here is derived from an EMBL/GenBank/DDBJ whole genome shotgun (WGS) entry which is preliminary data.</text>
</comment>
<proteinExistence type="predicted"/>
<dbReference type="AlphaFoldDB" id="A0A0G1CN03"/>
<dbReference type="STRING" id="1618446.UV61_C0004G0026"/>
<dbReference type="InterPro" id="IPR043998">
    <property type="entry name" value="Put_Metallopep"/>
</dbReference>
<dbReference type="Proteomes" id="UP000034050">
    <property type="component" value="Unassembled WGS sequence"/>
</dbReference>
<protein>
    <submittedName>
        <fullName evidence="2">Metallopeptidase-like protein</fullName>
    </submittedName>
</protein>
<dbReference type="EMBL" id="LCFD01000004">
    <property type="protein sequence ID" value="KKS87100.1"/>
    <property type="molecule type" value="Genomic_DNA"/>
</dbReference>
<name>A0A0G1CN03_9BACT</name>
<accession>A0A0G1CN03</accession>